<proteinExistence type="predicted"/>
<evidence type="ECO:0000313" key="1">
    <source>
        <dbReference type="EMBL" id="KAI8436856.1"/>
    </source>
</evidence>
<reference evidence="1 2" key="1">
    <citation type="journal article" date="2022" name="Genome Biol. Evol.">
        <title>The Spruce Budworm Genome: Reconstructing the Evolutionary History of Antifreeze Proteins.</title>
        <authorList>
            <person name="Beliveau C."/>
            <person name="Gagne P."/>
            <person name="Picq S."/>
            <person name="Vernygora O."/>
            <person name="Keeling C.I."/>
            <person name="Pinkney K."/>
            <person name="Doucet D."/>
            <person name="Wen F."/>
            <person name="Johnston J.S."/>
            <person name="Maaroufi H."/>
            <person name="Boyle B."/>
            <person name="Laroche J."/>
            <person name="Dewar K."/>
            <person name="Juretic N."/>
            <person name="Blackburn G."/>
            <person name="Nisole A."/>
            <person name="Brunet B."/>
            <person name="Brandao M."/>
            <person name="Lumley L."/>
            <person name="Duan J."/>
            <person name="Quan G."/>
            <person name="Lucarotti C.J."/>
            <person name="Roe A.D."/>
            <person name="Sperling F.A.H."/>
            <person name="Levesque R.C."/>
            <person name="Cusson M."/>
        </authorList>
    </citation>
    <scope>NUCLEOTIDE SEQUENCE [LARGE SCALE GENOMIC DNA]</scope>
    <source>
        <strain evidence="1">Glfc:IPQL:Cfum</strain>
    </source>
</reference>
<dbReference type="Proteomes" id="UP001064048">
    <property type="component" value="Chromosome 17"/>
</dbReference>
<protein>
    <submittedName>
        <fullName evidence="1">Uncharacterized protein</fullName>
    </submittedName>
</protein>
<sequence length="307" mass="34723">MAFINQLIRCSGRRCLLGLVLAQAASEELGAARDAGVLLPSARRSQLERLMLKGVPQMLAALSAILEKNAQNEGQSNPPPSPTSGVPQTSALPDLLVNTHDVHASDKALDMEIVVKCLTTLQHLFSWLPLSSHVPPSLVTTVFYWGSIATQTQLLYRRYAPPSSAATALRLQHCALRLLRHLTHPPHHMPAHHDYLNKLAEFLKLFISLHFKRLEAEPEFDAIQFLSYLFQYTFQVPVCTIFVNCLDIWIQFIDILKPEDTVKYWEALRGLVDGILNKIQFQHNKAQLQHLDNEVYDDDSPVFFDFH</sequence>
<evidence type="ECO:0000313" key="2">
    <source>
        <dbReference type="Proteomes" id="UP001064048"/>
    </source>
</evidence>
<dbReference type="EMBL" id="CM046117">
    <property type="protein sequence ID" value="KAI8436856.1"/>
    <property type="molecule type" value="Genomic_DNA"/>
</dbReference>
<keyword evidence="2" id="KW-1185">Reference proteome</keyword>
<gene>
    <name evidence="1" type="ORF">MSG28_010310</name>
</gene>
<organism evidence="1 2">
    <name type="scientific">Choristoneura fumiferana</name>
    <name type="common">Spruce budworm moth</name>
    <name type="synonym">Archips fumiferana</name>
    <dbReference type="NCBI Taxonomy" id="7141"/>
    <lineage>
        <taxon>Eukaryota</taxon>
        <taxon>Metazoa</taxon>
        <taxon>Ecdysozoa</taxon>
        <taxon>Arthropoda</taxon>
        <taxon>Hexapoda</taxon>
        <taxon>Insecta</taxon>
        <taxon>Pterygota</taxon>
        <taxon>Neoptera</taxon>
        <taxon>Endopterygota</taxon>
        <taxon>Lepidoptera</taxon>
        <taxon>Glossata</taxon>
        <taxon>Ditrysia</taxon>
        <taxon>Tortricoidea</taxon>
        <taxon>Tortricidae</taxon>
        <taxon>Tortricinae</taxon>
        <taxon>Choristoneura</taxon>
    </lineage>
</organism>
<comment type="caution">
    <text evidence="1">The sequence shown here is derived from an EMBL/GenBank/DDBJ whole genome shotgun (WGS) entry which is preliminary data.</text>
</comment>
<accession>A0ACC0KJW3</accession>
<name>A0ACC0KJW3_CHOFU</name>